<evidence type="ECO:0000313" key="2">
    <source>
        <dbReference type="Proteomes" id="UP000298416"/>
    </source>
</evidence>
<dbReference type="EMBL" id="PNBA02000021">
    <property type="protein sequence ID" value="KAG6386585.1"/>
    <property type="molecule type" value="Genomic_DNA"/>
</dbReference>
<evidence type="ECO:0000313" key="1">
    <source>
        <dbReference type="EMBL" id="KAG6386585.1"/>
    </source>
</evidence>
<proteinExistence type="predicted"/>
<accession>A0A8X8W1Y8</accession>
<protein>
    <submittedName>
        <fullName evidence="1">Uncharacterized protein</fullName>
    </submittedName>
</protein>
<sequence>MHAPENSTAAMLENILTSNRRALALICTGILIRHLLQTPTSCRLHTPTISPLAQILTLVGIHRTRQALLVAEYCPSQQLPFPDLPLHSPSPPTPRPYSCWDPPGQRTKQDADSQFLSHIVEADVSGGKRITWPGQSSIELQKECRVQTVVPPSMGDISPRDDGVIVVADRQEGKWKGDDDDFMATIKEQVDEKDRANFSRKNHGAVDPVKFTSEAEHQLEELPRLPPMRLRREVKLFNIHWEGKYECDAPEILDTDNAFLLGSFLEVPIRQETSTTGNMLGGEMRGQFSLHMFTKMASGVNVESEDVRSIEDMPTMISDTEYTWTNSYNNASASSYRRIYSRLK</sequence>
<dbReference type="Proteomes" id="UP000298416">
    <property type="component" value="Unassembled WGS sequence"/>
</dbReference>
<organism evidence="1">
    <name type="scientific">Salvia splendens</name>
    <name type="common">Scarlet sage</name>
    <dbReference type="NCBI Taxonomy" id="180675"/>
    <lineage>
        <taxon>Eukaryota</taxon>
        <taxon>Viridiplantae</taxon>
        <taxon>Streptophyta</taxon>
        <taxon>Embryophyta</taxon>
        <taxon>Tracheophyta</taxon>
        <taxon>Spermatophyta</taxon>
        <taxon>Magnoliopsida</taxon>
        <taxon>eudicotyledons</taxon>
        <taxon>Gunneridae</taxon>
        <taxon>Pentapetalae</taxon>
        <taxon>asterids</taxon>
        <taxon>lamiids</taxon>
        <taxon>Lamiales</taxon>
        <taxon>Lamiaceae</taxon>
        <taxon>Nepetoideae</taxon>
        <taxon>Mentheae</taxon>
        <taxon>Salviinae</taxon>
        <taxon>Salvia</taxon>
        <taxon>Salvia subgen. Calosphace</taxon>
        <taxon>core Calosphace</taxon>
    </lineage>
</organism>
<dbReference type="AlphaFoldDB" id="A0A8X8W1Y8"/>
<reference evidence="1" key="1">
    <citation type="submission" date="2018-01" db="EMBL/GenBank/DDBJ databases">
        <authorList>
            <person name="Mao J.F."/>
        </authorList>
    </citation>
    <scope>NUCLEOTIDE SEQUENCE</scope>
    <source>
        <strain evidence="1">Huo1</strain>
        <tissue evidence="1">Leaf</tissue>
    </source>
</reference>
<gene>
    <name evidence="1" type="ORF">SASPL_151751</name>
</gene>
<name>A0A8X8W1Y8_SALSN</name>
<comment type="caution">
    <text evidence="1">The sequence shown here is derived from an EMBL/GenBank/DDBJ whole genome shotgun (WGS) entry which is preliminary data.</text>
</comment>
<keyword evidence="2" id="KW-1185">Reference proteome</keyword>
<reference evidence="1" key="2">
    <citation type="submission" date="2020-08" db="EMBL/GenBank/DDBJ databases">
        <title>Plant Genome Project.</title>
        <authorList>
            <person name="Zhang R.-G."/>
        </authorList>
    </citation>
    <scope>NUCLEOTIDE SEQUENCE</scope>
    <source>
        <strain evidence="1">Huo1</strain>
        <tissue evidence="1">Leaf</tissue>
    </source>
</reference>